<evidence type="ECO:0000313" key="5">
    <source>
        <dbReference type="Proteomes" id="UP000663889"/>
    </source>
</evidence>
<feature type="region of interest" description="Disordered" evidence="1">
    <location>
        <begin position="1"/>
        <end position="31"/>
    </location>
</feature>
<gene>
    <name evidence="4" type="ORF">FNK824_LOCUS4432</name>
    <name evidence="2" type="ORF">RFH988_LOCUS12345</name>
    <name evidence="3" type="ORF">SEV965_LOCUS10001</name>
</gene>
<accession>A0A814FWD8</accession>
<dbReference type="OrthoDB" id="10012269at2759"/>
<organism evidence="3 5">
    <name type="scientific">Rotaria sordida</name>
    <dbReference type="NCBI Taxonomy" id="392033"/>
    <lineage>
        <taxon>Eukaryota</taxon>
        <taxon>Metazoa</taxon>
        <taxon>Spiralia</taxon>
        <taxon>Gnathifera</taxon>
        <taxon>Rotifera</taxon>
        <taxon>Eurotatoria</taxon>
        <taxon>Bdelloidea</taxon>
        <taxon>Philodinida</taxon>
        <taxon>Philodinidae</taxon>
        <taxon>Rotaria</taxon>
    </lineage>
</organism>
<reference evidence="3" key="1">
    <citation type="submission" date="2021-02" db="EMBL/GenBank/DDBJ databases">
        <authorList>
            <person name="Nowell W R."/>
        </authorList>
    </citation>
    <scope>NUCLEOTIDE SEQUENCE</scope>
</reference>
<dbReference type="EMBL" id="CAJNOU010000400">
    <property type="protein sequence ID" value="CAF0985815.1"/>
    <property type="molecule type" value="Genomic_DNA"/>
</dbReference>
<evidence type="ECO:0000313" key="2">
    <source>
        <dbReference type="EMBL" id="CAF0965394.1"/>
    </source>
</evidence>
<dbReference type="Proteomes" id="UP000663882">
    <property type="component" value="Unassembled WGS sequence"/>
</dbReference>
<feature type="compositionally biased region" description="Basic and acidic residues" evidence="1">
    <location>
        <begin position="1"/>
        <end position="12"/>
    </location>
</feature>
<evidence type="ECO:0000313" key="4">
    <source>
        <dbReference type="EMBL" id="CAF3621447.1"/>
    </source>
</evidence>
<feature type="compositionally biased region" description="Polar residues" evidence="1">
    <location>
        <begin position="13"/>
        <end position="31"/>
    </location>
</feature>
<dbReference type="EMBL" id="CAJOBE010000324">
    <property type="protein sequence ID" value="CAF3621447.1"/>
    <property type="molecule type" value="Genomic_DNA"/>
</dbReference>
<proteinExistence type="predicted"/>
<name>A0A814FWD8_9BILA</name>
<protein>
    <submittedName>
        <fullName evidence="3">Uncharacterized protein</fullName>
    </submittedName>
</protein>
<dbReference type="Proteomes" id="UP000663889">
    <property type="component" value="Unassembled WGS sequence"/>
</dbReference>
<evidence type="ECO:0000256" key="1">
    <source>
        <dbReference type="SAM" id="MobiDB-lite"/>
    </source>
</evidence>
<dbReference type="EMBL" id="CAJNOO010000511">
    <property type="protein sequence ID" value="CAF0965394.1"/>
    <property type="molecule type" value="Genomic_DNA"/>
</dbReference>
<dbReference type="AlphaFoldDB" id="A0A814FWD8"/>
<comment type="caution">
    <text evidence="3">The sequence shown here is derived from an EMBL/GenBank/DDBJ whole genome shotgun (WGS) entry which is preliminary data.</text>
</comment>
<dbReference type="Proteomes" id="UP000663874">
    <property type="component" value="Unassembled WGS sequence"/>
</dbReference>
<sequence length="191" mass="21947">MGSKNGKYDFDHGTSSQNHNESIPSFSSELNQSITTKKSKKNLTSLPTCTQQNILIDISTTNMDNLSLVWLDTNIHQRLSNIDVEVKLKNLIDYVRIFDRVDTCERYIKQIGRMNNNHIRQEKLLVIISTTLAPTLIPHLHDLPQVKYIYIFGKSKSISKAHEGWLRKHNKVKGIYNSSRTLIAQIVQDQN</sequence>
<evidence type="ECO:0000313" key="3">
    <source>
        <dbReference type="EMBL" id="CAF0985815.1"/>
    </source>
</evidence>